<dbReference type="Pfam" id="PF02720">
    <property type="entry name" value="DUF222"/>
    <property type="match status" value="1"/>
</dbReference>
<reference evidence="2" key="1">
    <citation type="journal article" date="2024" name="Int. J. Syst. Evol. Microbiol.">
        <title>Brooklawnia propionicigenes sp. nov., a facultatively anaerobic, propionate-producing bacterium isolated from a methanogenic reactor treating waste from cattle farms.</title>
        <authorList>
            <person name="Akita Y."/>
            <person name="Ueki A."/>
            <person name="Tonouchi A."/>
            <person name="Sugawara Y."/>
            <person name="Honma S."/>
            <person name="Kaku N."/>
            <person name="Ueki K."/>
        </authorList>
    </citation>
    <scope>NUCLEOTIDE SEQUENCE</scope>
    <source>
        <strain evidence="2">SH051</strain>
    </source>
</reference>
<dbReference type="InterPro" id="IPR003870">
    <property type="entry name" value="DUF222"/>
</dbReference>
<dbReference type="KEGG" id="broo:brsh051_12540"/>
<name>A0AAN0KFN1_9ACTN</name>
<dbReference type="EMBL" id="AP028056">
    <property type="protein sequence ID" value="BEH01973.1"/>
    <property type="molecule type" value="Genomic_DNA"/>
</dbReference>
<evidence type="ECO:0000313" key="3">
    <source>
        <dbReference type="Proteomes" id="UP001431656"/>
    </source>
</evidence>
<dbReference type="AlphaFoldDB" id="A0AAN0KFN1"/>
<gene>
    <name evidence="2" type="ORF">brsh051_12540</name>
</gene>
<dbReference type="Proteomes" id="UP001431656">
    <property type="component" value="Chromosome"/>
</dbReference>
<sequence length="449" mass="49095">MEDLTRVPSLLVDPKTSSEAFDALNHAHRQLVAAEVAELVAITHAADLWQIDPTAVGEGIEALMRPGHDGTPEVGEFLGLEIGGLLGISPQSAICRIGDALDLRHRHPLLWKAILAGKIRVWQATKICAACSHLSSEAALKVDRAMSTGVGKLPFPRLMKALPGQIVAADTELARHRAEARRQARHVRVSRIEDGHVSFWGLVNPVDGIMFDHVLSQLAKTLPTKPEVFAGADLDRRRAAAFGMLVRDAYRRIHDIPTDTPTRQGAGHSDRPIHTLVVHISAADPALSAIDRGPATGVARVEDWGPILTNQLPRFLAGSKVIIRPVIDPTQMAPADAYETPTRMRFAVEQRNPVDVFPWGTRKASRCDMDHTIPYVDGLPGQTRLDNLGPLSRKTHRAKTHGRWKLEQPTSGVFRWTSPHGYRYEVTPSGTTQILIPAPQPCDVSAGRA</sequence>
<keyword evidence="3" id="KW-1185">Reference proteome</keyword>
<accession>A0AAN0KFN1</accession>
<dbReference type="RefSeq" id="WP_286268287.1">
    <property type="nucleotide sequence ID" value="NZ_AP028056.1"/>
</dbReference>
<evidence type="ECO:0000259" key="1">
    <source>
        <dbReference type="Pfam" id="PF02720"/>
    </source>
</evidence>
<feature type="domain" description="DUF222" evidence="1">
    <location>
        <begin position="79"/>
        <end position="343"/>
    </location>
</feature>
<proteinExistence type="predicted"/>
<evidence type="ECO:0000313" key="2">
    <source>
        <dbReference type="EMBL" id="BEH01973.1"/>
    </source>
</evidence>
<organism evidence="2 3">
    <name type="scientific">Brooklawnia propionicigenes</name>
    <dbReference type="NCBI Taxonomy" id="3041175"/>
    <lineage>
        <taxon>Bacteria</taxon>
        <taxon>Bacillati</taxon>
        <taxon>Actinomycetota</taxon>
        <taxon>Actinomycetes</taxon>
        <taxon>Propionibacteriales</taxon>
        <taxon>Propionibacteriaceae</taxon>
        <taxon>Brooklawnia</taxon>
    </lineage>
</organism>
<protein>
    <recommendedName>
        <fullName evidence="1">DUF222 domain-containing protein</fullName>
    </recommendedName>
</protein>